<dbReference type="Gene3D" id="1.10.10.60">
    <property type="entry name" value="Homeodomain-like"/>
    <property type="match status" value="2"/>
</dbReference>
<dbReference type="InterPro" id="IPR018062">
    <property type="entry name" value="HTH_AraC-typ_CS"/>
</dbReference>
<comment type="caution">
    <text evidence="6">The sequence shown here is derived from an EMBL/GenBank/DDBJ whole genome shotgun (WGS) entry which is preliminary data.</text>
</comment>
<sequence length="259" mass="27883">MALLLPDLDDDIPRNVVVTRHVFAAGTHYPLHAHVRGQFAMAGTGAISVATPQGRWLVPPRHGCWILARLAHEMTMSGEVVMLNVFIAPDATLLLPSGACVLAVSPLLRELVQQALQLPALYDLQGRGGALMALLPQEIAAMPSLPLHAPLPADPRLARVCRGVFLAPTLQHDLDAMAAEAMMSRRTFTRLFREQTGVSVAQWRQQACLLAALLRLADGQPVTRVALDLGYASPSAFSAAFRRVLGQSPRDYLQAAGAP</sequence>
<evidence type="ECO:0000256" key="2">
    <source>
        <dbReference type="ARBA" id="ARBA00023015"/>
    </source>
</evidence>
<dbReference type="PROSITE" id="PS00041">
    <property type="entry name" value="HTH_ARAC_FAMILY_1"/>
    <property type="match status" value="1"/>
</dbReference>
<dbReference type="PANTHER" id="PTHR11019:SF159">
    <property type="entry name" value="TRANSCRIPTIONAL REGULATOR-RELATED"/>
    <property type="match status" value="1"/>
</dbReference>
<evidence type="ECO:0000256" key="4">
    <source>
        <dbReference type="ARBA" id="ARBA00023163"/>
    </source>
</evidence>
<keyword evidence="4" id="KW-0804">Transcription</keyword>
<evidence type="ECO:0000313" key="6">
    <source>
        <dbReference type="EMBL" id="KAF1017030.1"/>
    </source>
</evidence>
<dbReference type="PRINTS" id="PR00032">
    <property type="entry name" value="HTHARAC"/>
</dbReference>
<protein>
    <submittedName>
        <fullName evidence="6">HTH-type transcriptional regulator NimR</fullName>
    </submittedName>
</protein>
<dbReference type="GO" id="GO:0003700">
    <property type="term" value="F:DNA-binding transcription factor activity"/>
    <property type="evidence" value="ECO:0007669"/>
    <property type="project" value="InterPro"/>
</dbReference>
<gene>
    <name evidence="6" type="primary">nimR_1</name>
    <name evidence="6" type="ORF">GAK31_00289</name>
</gene>
<dbReference type="PANTHER" id="PTHR11019">
    <property type="entry name" value="HTH-TYPE TRANSCRIPTIONAL REGULATOR NIMR"/>
    <property type="match status" value="1"/>
</dbReference>
<dbReference type="InterPro" id="IPR018060">
    <property type="entry name" value="HTH_AraC"/>
</dbReference>
<feature type="domain" description="HTH araC/xylS-type" evidence="5">
    <location>
        <begin position="174"/>
        <end position="255"/>
    </location>
</feature>
<dbReference type="Proteomes" id="UP000487117">
    <property type="component" value="Unassembled WGS sequence"/>
</dbReference>
<dbReference type="FunFam" id="1.10.10.60:FF:000132">
    <property type="entry name" value="AraC family transcriptional regulator"/>
    <property type="match status" value="1"/>
</dbReference>
<keyword evidence="3" id="KW-0238">DNA-binding</keyword>
<dbReference type="SUPFAM" id="SSF46689">
    <property type="entry name" value="Homeodomain-like"/>
    <property type="match status" value="1"/>
</dbReference>
<organism evidence="6 7">
    <name type="scientific">Stenotrophomonas maltophilia</name>
    <name type="common">Pseudomonas maltophilia</name>
    <name type="synonym">Xanthomonas maltophilia</name>
    <dbReference type="NCBI Taxonomy" id="40324"/>
    <lineage>
        <taxon>Bacteria</taxon>
        <taxon>Pseudomonadati</taxon>
        <taxon>Pseudomonadota</taxon>
        <taxon>Gammaproteobacteria</taxon>
        <taxon>Lysobacterales</taxon>
        <taxon>Lysobacteraceae</taxon>
        <taxon>Stenotrophomonas</taxon>
        <taxon>Stenotrophomonas maltophilia group</taxon>
    </lineage>
</organism>
<keyword evidence="1" id="KW-0678">Repressor</keyword>
<dbReference type="Pfam" id="PF12833">
    <property type="entry name" value="HTH_18"/>
    <property type="match status" value="1"/>
</dbReference>
<evidence type="ECO:0000256" key="3">
    <source>
        <dbReference type="ARBA" id="ARBA00023125"/>
    </source>
</evidence>
<reference evidence="7" key="1">
    <citation type="journal article" date="2020" name="MBio">
        <title>Horizontal gene transfer to a defensive symbiont with a reduced genome amongst a multipartite beetle microbiome.</title>
        <authorList>
            <person name="Waterworth S.C."/>
            <person name="Florez L.V."/>
            <person name="Rees E.R."/>
            <person name="Hertweck C."/>
            <person name="Kaltenpoth M."/>
            <person name="Kwan J.C."/>
        </authorList>
    </citation>
    <scope>NUCLEOTIDE SEQUENCE [LARGE SCALE GENOMIC DNA]</scope>
</reference>
<dbReference type="GO" id="GO:0043565">
    <property type="term" value="F:sequence-specific DNA binding"/>
    <property type="evidence" value="ECO:0007669"/>
    <property type="project" value="InterPro"/>
</dbReference>
<keyword evidence="2" id="KW-0805">Transcription regulation</keyword>
<name>A0A7V8FJ12_STEMA</name>
<dbReference type="AlphaFoldDB" id="A0A7V8FJ12"/>
<evidence type="ECO:0000259" key="5">
    <source>
        <dbReference type="PROSITE" id="PS01124"/>
    </source>
</evidence>
<dbReference type="SMART" id="SM00342">
    <property type="entry name" value="HTH_ARAC"/>
    <property type="match status" value="1"/>
</dbReference>
<dbReference type="InterPro" id="IPR011051">
    <property type="entry name" value="RmlC_Cupin_sf"/>
</dbReference>
<dbReference type="InterPro" id="IPR009057">
    <property type="entry name" value="Homeodomain-like_sf"/>
</dbReference>
<dbReference type="InterPro" id="IPR020449">
    <property type="entry name" value="Tscrpt_reg_AraC-type_HTH"/>
</dbReference>
<proteinExistence type="predicted"/>
<dbReference type="PROSITE" id="PS01124">
    <property type="entry name" value="HTH_ARAC_FAMILY_2"/>
    <property type="match status" value="1"/>
</dbReference>
<dbReference type="CDD" id="cd06124">
    <property type="entry name" value="cupin_NimR-like_N"/>
    <property type="match status" value="1"/>
</dbReference>
<accession>A0A7V8FJ12</accession>
<evidence type="ECO:0000256" key="1">
    <source>
        <dbReference type="ARBA" id="ARBA00022491"/>
    </source>
</evidence>
<dbReference type="EMBL" id="WNDS01000001">
    <property type="protein sequence ID" value="KAF1017030.1"/>
    <property type="molecule type" value="Genomic_DNA"/>
</dbReference>
<dbReference type="SUPFAM" id="SSF51182">
    <property type="entry name" value="RmlC-like cupins"/>
    <property type="match status" value="1"/>
</dbReference>
<evidence type="ECO:0000313" key="7">
    <source>
        <dbReference type="Proteomes" id="UP000487117"/>
    </source>
</evidence>